<evidence type="ECO:0000313" key="4">
    <source>
        <dbReference type="Proteomes" id="UP000830671"/>
    </source>
</evidence>
<feature type="compositionally biased region" description="Basic residues" evidence="1">
    <location>
        <begin position="222"/>
        <end position="231"/>
    </location>
</feature>
<sequence>MVSVGRIGDMLHAVNCISILLITIVGIFTSLLTALLTTVASISGLHIAYTRRELIRHRSSESFRNPSLPARSPFGSTGPAVKFLVGPAMNILPEAGQKLYPEPLEPGAAYWSHCMARTPPHQESGTTQGRKSWTMSTVPIPTLIIAMQAEWRGREFPRHCQFPHCAGGMAEKKERDKADSRPTFSSAPSRRSGSKAESRTGSSCTSIEDILPATDSDPRIHTYSKIRHRKRLSDARAKRGSPSLQMAFDFSGAVRNIRPKTKPAYAPLKSRTRHTASASLPIPTTLFATRDSPRGASQATHVERFERFLNPEFWGLRNPRASGPLVSAGAGYGTLFGQRRRVTVG</sequence>
<feature type="compositionally biased region" description="Basic and acidic residues" evidence="1">
    <location>
        <begin position="170"/>
        <end position="180"/>
    </location>
</feature>
<dbReference type="Proteomes" id="UP000830671">
    <property type="component" value="Chromosome 10"/>
</dbReference>
<reference evidence="3" key="1">
    <citation type="journal article" date="2021" name="Mol. Plant Microbe Interact.">
        <title>Complete Genome Sequence of the Plant-Pathogenic Fungus Colletotrichum lupini.</title>
        <authorList>
            <person name="Baroncelli R."/>
            <person name="Pensec F."/>
            <person name="Da Lio D."/>
            <person name="Boufleur T."/>
            <person name="Vicente I."/>
            <person name="Sarrocco S."/>
            <person name="Picot A."/>
            <person name="Baraldi E."/>
            <person name="Sukno S."/>
            <person name="Thon M."/>
            <person name="Le Floch G."/>
        </authorList>
    </citation>
    <scope>NUCLEOTIDE SEQUENCE</scope>
    <source>
        <strain evidence="3">IMI 504893</strain>
    </source>
</reference>
<dbReference type="RefSeq" id="XP_049137427.1">
    <property type="nucleotide sequence ID" value="XM_049296203.1"/>
</dbReference>
<feature type="transmembrane region" description="Helical" evidence="2">
    <location>
        <begin position="20"/>
        <end position="49"/>
    </location>
</feature>
<dbReference type="GeneID" id="73351213"/>
<organism evidence="3 4">
    <name type="scientific">Colletotrichum lupini</name>
    <dbReference type="NCBI Taxonomy" id="145971"/>
    <lineage>
        <taxon>Eukaryota</taxon>
        <taxon>Fungi</taxon>
        <taxon>Dikarya</taxon>
        <taxon>Ascomycota</taxon>
        <taxon>Pezizomycotina</taxon>
        <taxon>Sordariomycetes</taxon>
        <taxon>Hypocreomycetidae</taxon>
        <taxon>Glomerellales</taxon>
        <taxon>Glomerellaceae</taxon>
        <taxon>Colletotrichum</taxon>
        <taxon>Colletotrichum acutatum species complex</taxon>
    </lineage>
</organism>
<name>A0A9Q8SFY1_9PEZI</name>
<proteinExistence type="predicted"/>
<keyword evidence="2" id="KW-0812">Transmembrane</keyword>
<evidence type="ECO:0000313" key="3">
    <source>
        <dbReference type="EMBL" id="UQC75782.1"/>
    </source>
</evidence>
<protein>
    <submittedName>
        <fullName evidence="3">Uncharacterized protein</fullName>
    </submittedName>
</protein>
<feature type="compositionally biased region" description="Polar residues" evidence="1">
    <location>
        <begin position="182"/>
        <end position="191"/>
    </location>
</feature>
<evidence type="ECO:0000256" key="1">
    <source>
        <dbReference type="SAM" id="MobiDB-lite"/>
    </source>
</evidence>
<dbReference type="KEGG" id="clup:CLUP02_17290"/>
<feature type="region of interest" description="Disordered" evidence="1">
    <location>
        <begin position="168"/>
        <end position="241"/>
    </location>
</feature>
<keyword evidence="4" id="KW-1185">Reference proteome</keyword>
<keyword evidence="2" id="KW-1133">Transmembrane helix</keyword>
<accession>A0A9Q8SFY1</accession>
<dbReference type="EMBL" id="CP019472">
    <property type="protein sequence ID" value="UQC75782.1"/>
    <property type="molecule type" value="Genomic_DNA"/>
</dbReference>
<gene>
    <name evidence="3" type="ORF">CLUP02_17290</name>
</gene>
<dbReference type="AlphaFoldDB" id="A0A9Q8SFY1"/>
<keyword evidence="2" id="KW-0472">Membrane</keyword>
<evidence type="ECO:0000256" key="2">
    <source>
        <dbReference type="SAM" id="Phobius"/>
    </source>
</evidence>